<dbReference type="AlphaFoldDB" id="A0A4R7ZQH2"/>
<keyword evidence="1 3" id="KW-0472">Membrane</keyword>
<dbReference type="Proteomes" id="UP000294743">
    <property type="component" value="Unassembled WGS sequence"/>
</dbReference>
<dbReference type="EC" id="3.1.4.-" evidence="1"/>
<feature type="domain" description="DHHA1" evidence="5">
    <location>
        <begin position="551"/>
        <end position="648"/>
    </location>
</feature>
<keyword evidence="3" id="KW-0812">Transmembrane</keyword>
<evidence type="ECO:0000256" key="3">
    <source>
        <dbReference type="SAM" id="Phobius"/>
    </source>
</evidence>
<dbReference type="GO" id="GO:0016787">
    <property type="term" value="F:hydrolase activity"/>
    <property type="evidence" value="ECO:0007669"/>
    <property type="project" value="UniProtKB-UniRule"/>
</dbReference>
<proteinExistence type="inferred from homology"/>
<sequence length="660" mass="74674">MKYFDGIRMQVVVLLVLEAVALILLLAVGLIDAAVPLIIIFLVNAIFVAWIINSIQNARENEAVNISEILGSEAGGAFSFGKVGIITYNEQFEVLWISNFLMDRGYRSLIGKKVTTFVPEIEELLQGGQDTVVGRKKEFTYEISRKGQEHVLFVRDISKYSDLKETYKKESLVLGLVHMDNYQDMQAFEDETTITNVNLNLRQPIVDWANKHGICIRRLRSDRFFMVLDEEIYEHILGEKFDIINYVRTKAAEIDVNITLSMAFARGSEKLSELDGKVNDLLELAQSRGGDQVASQLNDADVKYYGGKSEAKSTRSRVRVRVMAQAIKEVMQDSEQIFITGHKEMDFDCMGSNLALSRLAQFYKKKTYIVSQSGGIEKHTKEAMVYFGSSLENRHTFITQEEALRLRKKNDLVIVSDYHNPAQSNAQELVEKADRILVIDHHRRGPDFVKKPLIVYLESSASSTCELMTELIAYQPGKVDINDAEASIMYLGIVIDTNHFQMRTGFRTFEACAQLKKWGVDPMQVETLLKEDYTEFEEKINVLKYAKKYNDNILISCVEDSRIMTRSLMSIGADELLAIKNIEAAFVVARINENQVAISARSKGVVNVQVIMEDMKGGGHFTAAAVQREGMTSEALCDELKDAIRNYLNQEDTSYESNLT</sequence>
<dbReference type="Gene3D" id="3.90.1640.10">
    <property type="entry name" value="inorganic pyrophosphatase (n-terminal core)"/>
    <property type="match status" value="1"/>
</dbReference>
<comment type="cofactor">
    <cofactor evidence="2">
        <name>Mn(2+)</name>
        <dbReference type="ChEBI" id="CHEBI:29035"/>
    </cofactor>
    <text evidence="2">For phosphodiesterase activity, probably binds 2 Mn(2+) per subunit.</text>
</comment>
<name>A0A4R7ZQH2_9FIRM</name>
<accession>A0A4R7ZQH2</accession>
<protein>
    <recommendedName>
        <fullName evidence="1">Cyclic-di-AMP phosphodiesterase</fullName>
        <ecNumber evidence="1">3.1.4.-</ecNumber>
    </recommendedName>
</protein>
<dbReference type="InterPro" id="IPR051319">
    <property type="entry name" value="Oligoribo/pAp-PDE_c-di-AMP_PDE"/>
</dbReference>
<reference evidence="6 7" key="1">
    <citation type="submission" date="2019-03" db="EMBL/GenBank/DDBJ databases">
        <title>Genomic Encyclopedia of Type Strains, Phase IV (KMG-IV): sequencing the most valuable type-strain genomes for metagenomic binning, comparative biology and taxonomic classification.</title>
        <authorList>
            <person name="Goeker M."/>
        </authorList>
    </citation>
    <scope>NUCLEOTIDE SEQUENCE [LARGE SCALE GENOMIC DNA]</scope>
    <source>
        <strain evidence="6 7">DSM 28867</strain>
    </source>
</reference>
<evidence type="ECO:0000259" key="5">
    <source>
        <dbReference type="Pfam" id="PF02272"/>
    </source>
</evidence>
<dbReference type="GO" id="GO:0046872">
    <property type="term" value="F:metal ion binding"/>
    <property type="evidence" value="ECO:0007669"/>
    <property type="project" value="UniProtKB-KW"/>
</dbReference>
<keyword evidence="1" id="KW-1003">Cell membrane</keyword>
<feature type="binding site" evidence="2">
    <location>
        <position position="348"/>
    </location>
    <ligand>
        <name>Mn(2+)</name>
        <dbReference type="ChEBI" id="CHEBI:29035"/>
        <label>2</label>
    </ligand>
</feature>
<evidence type="ECO:0000256" key="1">
    <source>
        <dbReference type="PIRNR" id="PIRNR026583"/>
    </source>
</evidence>
<dbReference type="InterPro" id="IPR014528">
    <property type="entry name" value="GdpP/PdeA"/>
</dbReference>
<comment type="similarity">
    <text evidence="1">Belongs to the GdpP/PdeA phosphodiesterase family.</text>
</comment>
<feature type="binding site" evidence="2">
    <location>
        <position position="342"/>
    </location>
    <ligand>
        <name>Mn(2+)</name>
        <dbReference type="ChEBI" id="CHEBI:29035"/>
        <label>1</label>
    </ligand>
</feature>
<feature type="domain" description="DDH" evidence="4">
    <location>
        <begin position="336"/>
        <end position="493"/>
    </location>
</feature>
<keyword evidence="1" id="KW-0378">Hydrolase</keyword>
<dbReference type="Pfam" id="PF24898">
    <property type="entry name" value="GGDEF_GdpP"/>
    <property type="match status" value="1"/>
</dbReference>
<feature type="transmembrane region" description="Helical" evidence="3">
    <location>
        <begin position="12"/>
        <end position="31"/>
    </location>
</feature>
<dbReference type="EMBL" id="SODD01000014">
    <property type="protein sequence ID" value="TDW20189.1"/>
    <property type="molecule type" value="Genomic_DNA"/>
</dbReference>
<dbReference type="OrthoDB" id="9759476at2"/>
<dbReference type="InterPro" id="IPR038763">
    <property type="entry name" value="DHH_sf"/>
</dbReference>
<dbReference type="Gene3D" id="3.10.310.30">
    <property type="match status" value="1"/>
</dbReference>
<dbReference type="RefSeq" id="WP_134169288.1">
    <property type="nucleotide sequence ID" value="NZ_SODD01000014.1"/>
</dbReference>
<dbReference type="Pfam" id="PF02272">
    <property type="entry name" value="DHHA1"/>
    <property type="match status" value="1"/>
</dbReference>
<dbReference type="FunFam" id="3.90.1640.10:FF:000002">
    <property type="entry name" value="Cyclic-di-AMP phosphodiesterase"/>
    <property type="match status" value="1"/>
</dbReference>
<dbReference type="SUPFAM" id="SSF64182">
    <property type="entry name" value="DHH phosphoesterases"/>
    <property type="match status" value="1"/>
</dbReference>
<feature type="binding site" evidence="2">
    <location>
        <position position="441"/>
    </location>
    <ligand>
        <name>Mn(2+)</name>
        <dbReference type="ChEBI" id="CHEBI:29035"/>
        <label>2</label>
    </ligand>
</feature>
<dbReference type="PANTHER" id="PTHR47618:SF2">
    <property type="entry name" value="CYCLIC-DI-AMP PHOSPHODIESTERASE GDPP"/>
    <property type="match status" value="1"/>
</dbReference>
<feature type="binding site" evidence="2">
    <location>
        <position position="496"/>
    </location>
    <ligand>
        <name>Mn(2+)</name>
        <dbReference type="ChEBI" id="CHEBI:29035"/>
        <label>2</label>
    </ligand>
</feature>
<feature type="binding site" evidence="2">
    <location>
        <position position="346"/>
    </location>
    <ligand>
        <name>Mn(2+)</name>
        <dbReference type="ChEBI" id="CHEBI:29035"/>
        <label>1</label>
    </ligand>
</feature>
<dbReference type="PANTHER" id="PTHR47618">
    <property type="entry name" value="BIFUNCTIONAL OLIGORIBONUCLEASE AND PAP PHOSPHATASE NRNA"/>
    <property type="match status" value="1"/>
</dbReference>
<comment type="caution">
    <text evidence="6">The sequence shown here is derived from an EMBL/GenBank/DDBJ whole genome shotgun (WGS) entry which is preliminary data.</text>
</comment>
<feature type="binding site" evidence="2">
    <location>
        <position position="417"/>
    </location>
    <ligand>
        <name>Mn(2+)</name>
        <dbReference type="ChEBI" id="CHEBI:29035"/>
        <label>1</label>
    </ligand>
</feature>
<keyword evidence="7" id="KW-1185">Reference proteome</keyword>
<dbReference type="InterPro" id="IPR001667">
    <property type="entry name" value="DDH_dom"/>
</dbReference>
<dbReference type="PIRSF" id="PIRSF026583">
    <property type="entry name" value="YybT"/>
    <property type="match status" value="1"/>
</dbReference>
<comment type="subcellular location">
    <subcellularLocation>
        <location evidence="1">Cell membrane</location>
    </subcellularLocation>
</comment>
<dbReference type="Gene3D" id="3.30.450.20">
    <property type="entry name" value="PAS domain"/>
    <property type="match status" value="1"/>
</dbReference>
<evidence type="ECO:0000259" key="4">
    <source>
        <dbReference type="Pfam" id="PF01368"/>
    </source>
</evidence>
<evidence type="ECO:0000313" key="6">
    <source>
        <dbReference type="EMBL" id="TDW20189.1"/>
    </source>
</evidence>
<keyword evidence="3" id="KW-1133">Transmembrane helix</keyword>
<comment type="catalytic activity">
    <reaction evidence="1">
        <text>3',3'-c-di-AMP + H2O = 5'-O-phosphonoadenylyl-(3'-&gt;5')-adenosine + H(+)</text>
        <dbReference type="Rhea" id="RHEA:54420"/>
        <dbReference type="ChEBI" id="CHEBI:15377"/>
        <dbReference type="ChEBI" id="CHEBI:15378"/>
        <dbReference type="ChEBI" id="CHEBI:71500"/>
        <dbReference type="ChEBI" id="CHEBI:138171"/>
    </reaction>
</comment>
<dbReference type="GO" id="GO:0005886">
    <property type="term" value="C:plasma membrane"/>
    <property type="evidence" value="ECO:0007669"/>
    <property type="project" value="UniProtKB-SubCell"/>
</dbReference>
<dbReference type="InterPro" id="IPR003156">
    <property type="entry name" value="DHHA1_dom"/>
</dbReference>
<keyword evidence="2" id="KW-0464">Manganese</keyword>
<dbReference type="Pfam" id="PF01368">
    <property type="entry name" value="DHH"/>
    <property type="match status" value="1"/>
</dbReference>
<feature type="binding site" evidence="2">
    <location>
        <position position="417"/>
    </location>
    <ligand>
        <name>Mn(2+)</name>
        <dbReference type="ChEBI" id="CHEBI:29035"/>
        <label>2</label>
    </ligand>
</feature>
<keyword evidence="2" id="KW-0479">Metal-binding</keyword>
<dbReference type="GO" id="GO:0106409">
    <property type="term" value="F:cyclic-di-AMP phosphodiesterase activity"/>
    <property type="evidence" value="ECO:0007669"/>
    <property type="project" value="RHEA"/>
</dbReference>
<evidence type="ECO:0000256" key="2">
    <source>
        <dbReference type="PIRSR" id="PIRSR026583-50"/>
    </source>
</evidence>
<dbReference type="GO" id="GO:0003676">
    <property type="term" value="F:nucleic acid binding"/>
    <property type="evidence" value="ECO:0007669"/>
    <property type="project" value="UniProtKB-UniRule"/>
</dbReference>
<gene>
    <name evidence="6" type="ORF">EDD63_11419</name>
</gene>
<organism evidence="6 7">
    <name type="scientific">Breznakia blatticola</name>
    <dbReference type="NCBI Taxonomy" id="1754012"/>
    <lineage>
        <taxon>Bacteria</taxon>
        <taxon>Bacillati</taxon>
        <taxon>Bacillota</taxon>
        <taxon>Erysipelotrichia</taxon>
        <taxon>Erysipelotrichales</taxon>
        <taxon>Erysipelotrichaceae</taxon>
        <taxon>Breznakia</taxon>
    </lineage>
</organism>
<comment type="function">
    <text evidence="1">Has phosphodiesterase (PDE) activity against cyclic-di-AMP (c-di-AMP).</text>
</comment>
<evidence type="ECO:0000313" key="7">
    <source>
        <dbReference type="Proteomes" id="UP000294743"/>
    </source>
</evidence>